<dbReference type="PANTHER" id="PTHR35176:SF2">
    <property type="entry name" value="F420H(2)-DEPENDENT REDUCTASE RV1155"/>
    <property type="match status" value="1"/>
</dbReference>
<dbReference type="Gene3D" id="2.30.110.10">
    <property type="entry name" value="Electron Transport, Fmn-binding Protein, Chain A"/>
    <property type="match status" value="1"/>
</dbReference>
<gene>
    <name evidence="3" type="ORF">GPX89_04000</name>
</gene>
<dbReference type="GO" id="GO:0005829">
    <property type="term" value="C:cytosol"/>
    <property type="evidence" value="ECO:0007669"/>
    <property type="project" value="TreeGrafter"/>
</dbReference>
<dbReference type="RefSeq" id="WP_157355204.1">
    <property type="nucleotide sequence ID" value="NZ_WRPP01000001.1"/>
</dbReference>
<organism evidence="3 4">
    <name type="scientific">Nocardia terrae</name>
    <dbReference type="NCBI Taxonomy" id="2675851"/>
    <lineage>
        <taxon>Bacteria</taxon>
        <taxon>Bacillati</taxon>
        <taxon>Actinomycetota</taxon>
        <taxon>Actinomycetes</taxon>
        <taxon>Mycobacteriales</taxon>
        <taxon>Nocardiaceae</taxon>
        <taxon>Nocardia</taxon>
    </lineage>
</organism>
<dbReference type="PANTHER" id="PTHR35176">
    <property type="entry name" value="HEME OXYGENASE HI_0854-RELATED"/>
    <property type="match status" value="1"/>
</dbReference>
<comment type="caution">
    <text evidence="3">The sequence shown here is derived from an EMBL/GenBank/DDBJ whole genome shotgun (WGS) entry which is preliminary data.</text>
</comment>
<proteinExistence type="predicted"/>
<dbReference type="GO" id="GO:0070967">
    <property type="term" value="F:coenzyme F420 binding"/>
    <property type="evidence" value="ECO:0007669"/>
    <property type="project" value="TreeGrafter"/>
</dbReference>
<dbReference type="NCBIfam" id="TIGR03618">
    <property type="entry name" value="Rv1155_F420"/>
    <property type="match status" value="1"/>
</dbReference>
<sequence length="139" mass="15803">MDLAKAVDFARSHRNSVLTTIRRDTRPQLSNVTHWTGADGIIRVSITADRAKYHNLLREPWAALHISSDDFWSYAVIEATADLSPIAADPHDATVEELIAYYRALSGEHPDWDDYRRAMVADRRVVLRLTPTRAYGLSR</sequence>
<accession>A0A7K1UPY1</accession>
<dbReference type="Pfam" id="PF01243">
    <property type="entry name" value="PNPOx_N"/>
    <property type="match status" value="1"/>
</dbReference>
<reference evidence="3 4" key="1">
    <citation type="submission" date="2019-12" db="EMBL/GenBank/DDBJ databases">
        <title>Nocardia sp. nov. ET3-3 isolated from soil.</title>
        <authorList>
            <person name="Kanchanasin P."/>
            <person name="Tanasupawat S."/>
            <person name="Yuki M."/>
            <person name="Kudo T."/>
        </authorList>
    </citation>
    <scope>NUCLEOTIDE SEQUENCE [LARGE SCALE GENOMIC DNA]</scope>
    <source>
        <strain evidence="3 4">ET3-3</strain>
    </source>
</reference>
<dbReference type="InterPro" id="IPR052019">
    <property type="entry name" value="F420H2_bilvrd_red/Heme_oxyg"/>
</dbReference>
<dbReference type="InterPro" id="IPR019920">
    <property type="entry name" value="F420-binding_dom_put"/>
</dbReference>
<dbReference type="InterPro" id="IPR011576">
    <property type="entry name" value="Pyridox_Oxase_N"/>
</dbReference>
<evidence type="ECO:0000259" key="2">
    <source>
        <dbReference type="Pfam" id="PF01243"/>
    </source>
</evidence>
<feature type="domain" description="Pyridoxamine 5'-phosphate oxidase N-terminal" evidence="2">
    <location>
        <begin position="5"/>
        <end position="136"/>
    </location>
</feature>
<evidence type="ECO:0000313" key="4">
    <source>
        <dbReference type="Proteomes" id="UP000466794"/>
    </source>
</evidence>
<keyword evidence="4" id="KW-1185">Reference proteome</keyword>
<evidence type="ECO:0000256" key="1">
    <source>
        <dbReference type="ARBA" id="ARBA00023002"/>
    </source>
</evidence>
<dbReference type="GO" id="GO:0016627">
    <property type="term" value="F:oxidoreductase activity, acting on the CH-CH group of donors"/>
    <property type="evidence" value="ECO:0007669"/>
    <property type="project" value="TreeGrafter"/>
</dbReference>
<dbReference type="SUPFAM" id="SSF50475">
    <property type="entry name" value="FMN-binding split barrel"/>
    <property type="match status" value="1"/>
</dbReference>
<evidence type="ECO:0000313" key="3">
    <source>
        <dbReference type="EMBL" id="MVU76406.1"/>
    </source>
</evidence>
<dbReference type="EMBL" id="WRPP01000001">
    <property type="protein sequence ID" value="MVU76406.1"/>
    <property type="molecule type" value="Genomic_DNA"/>
</dbReference>
<dbReference type="AlphaFoldDB" id="A0A7K1UPY1"/>
<dbReference type="InterPro" id="IPR012349">
    <property type="entry name" value="Split_barrel_FMN-bd"/>
</dbReference>
<keyword evidence="1" id="KW-0560">Oxidoreductase</keyword>
<protein>
    <submittedName>
        <fullName evidence="3">TIGR03618 family F420-dependent PPOX class oxidoreductase</fullName>
    </submittedName>
</protein>
<name>A0A7K1UPY1_9NOCA</name>
<dbReference type="Proteomes" id="UP000466794">
    <property type="component" value="Unassembled WGS sequence"/>
</dbReference>